<name>A0ACD1HFL0_9EURO</name>
<keyword evidence="2" id="KW-1185">Reference proteome</keyword>
<dbReference type="EMBL" id="KZ824945">
    <property type="protein sequence ID" value="RAH72188.1"/>
    <property type="molecule type" value="Genomic_DNA"/>
</dbReference>
<evidence type="ECO:0000313" key="1">
    <source>
        <dbReference type="EMBL" id="RAH72188.1"/>
    </source>
</evidence>
<sequence>MFQHTLPMRLLLSNHRARKASMEQRIQYSIYIPELALSYRPVSFDHCSAVFRLTSWTSRMEATMPGCLQNVNVGQWQLFMTAFIYLYRFLYSSTFTFSRHPTEYNSRSVSRFSCLSEQLESLTVCSTAASSPFTPSWTKLAKRGRLAVCAKRQASTESNVRSIRILPYLQEAHIVHGHVCGMG</sequence>
<evidence type="ECO:0000313" key="2">
    <source>
        <dbReference type="Proteomes" id="UP000249661"/>
    </source>
</evidence>
<accession>A0ACD1HFL0</accession>
<proteinExistence type="predicted"/>
<gene>
    <name evidence="1" type="ORF">BO66DRAFT_39567</name>
</gene>
<organism evidence="1 2">
    <name type="scientific">Aspergillus aculeatinus CBS 121060</name>
    <dbReference type="NCBI Taxonomy" id="1448322"/>
    <lineage>
        <taxon>Eukaryota</taxon>
        <taxon>Fungi</taxon>
        <taxon>Dikarya</taxon>
        <taxon>Ascomycota</taxon>
        <taxon>Pezizomycotina</taxon>
        <taxon>Eurotiomycetes</taxon>
        <taxon>Eurotiomycetidae</taxon>
        <taxon>Eurotiales</taxon>
        <taxon>Aspergillaceae</taxon>
        <taxon>Aspergillus</taxon>
        <taxon>Aspergillus subgen. Circumdati</taxon>
    </lineage>
</organism>
<dbReference type="Proteomes" id="UP000249661">
    <property type="component" value="Unassembled WGS sequence"/>
</dbReference>
<protein>
    <submittedName>
        <fullName evidence="1">Uncharacterized protein</fullName>
    </submittedName>
</protein>
<reference evidence="1" key="1">
    <citation type="submission" date="2018-02" db="EMBL/GenBank/DDBJ databases">
        <title>The genomes of Aspergillus section Nigri reveals drivers in fungal speciation.</title>
        <authorList>
            <consortium name="DOE Joint Genome Institute"/>
            <person name="Vesth T.C."/>
            <person name="Nybo J."/>
            <person name="Theobald S."/>
            <person name="Brandl J."/>
            <person name="Frisvad J.C."/>
            <person name="Nielsen K.F."/>
            <person name="Lyhne E.K."/>
            <person name="Kogle M.E."/>
            <person name="Kuo A."/>
            <person name="Riley R."/>
            <person name="Clum A."/>
            <person name="Nolan M."/>
            <person name="Lipzen A."/>
            <person name="Salamov A."/>
            <person name="Henrissat B."/>
            <person name="Wiebenga A."/>
            <person name="De vries R.P."/>
            <person name="Grigoriev I.V."/>
            <person name="Mortensen U.H."/>
            <person name="Andersen M.R."/>
            <person name="Baker S.E."/>
        </authorList>
    </citation>
    <scope>NUCLEOTIDE SEQUENCE</scope>
    <source>
        <strain evidence="1">CBS 121060</strain>
    </source>
</reference>